<feature type="domain" description="DUF5666" evidence="2">
    <location>
        <begin position="376"/>
        <end position="440"/>
    </location>
</feature>
<feature type="signal peptide" evidence="1">
    <location>
        <begin position="1"/>
        <end position="21"/>
    </location>
</feature>
<feature type="domain" description="DUF5666" evidence="2">
    <location>
        <begin position="90"/>
        <end position="140"/>
    </location>
</feature>
<dbReference type="Pfam" id="PF18914">
    <property type="entry name" value="DUF5666"/>
    <property type="match status" value="3"/>
</dbReference>
<name>A0A2P1PUK9_9GAMM</name>
<feature type="domain" description="DUF5666" evidence="2">
    <location>
        <begin position="311"/>
        <end position="362"/>
    </location>
</feature>
<evidence type="ECO:0000259" key="2">
    <source>
        <dbReference type="Pfam" id="PF18914"/>
    </source>
</evidence>
<reference evidence="3 4" key="2">
    <citation type="submission" date="2018-03" db="EMBL/GenBank/DDBJ databases">
        <authorList>
            <person name="Keele B.F."/>
        </authorList>
    </citation>
    <scope>NUCLEOTIDE SEQUENCE [LARGE SCALE GENOMIC DNA]</scope>
    <source>
        <strain evidence="3 4">D13</strain>
    </source>
</reference>
<reference evidence="3 4" key="1">
    <citation type="submission" date="2018-03" db="EMBL/GenBank/DDBJ databases">
        <title>Ahniella affigens gen. nov., sp. nov., a gammaproteobacterium isolated from sandy soil near a stream.</title>
        <authorList>
            <person name="Ko Y."/>
            <person name="Kim J.-H."/>
        </authorList>
    </citation>
    <scope>NUCLEOTIDE SEQUENCE [LARGE SCALE GENOMIC DNA]</scope>
    <source>
        <strain evidence="3 4">D13</strain>
    </source>
</reference>
<dbReference type="KEGG" id="xba:C7S18_15610"/>
<protein>
    <recommendedName>
        <fullName evidence="2">DUF5666 domain-containing protein</fullName>
    </recommendedName>
</protein>
<gene>
    <name evidence="3" type="ORF">C7S18_15610</name>
</gene>
<evidence type="ECO:0000256" key="1">
    <source>
        <dbReference type="SAM" id="SignalP"/>
    </source>
</evidence>
<evidence type="ECO:0000313" key="3">
    <source>
        <dbReference type="EMBL" id="AVP98524.1"/>
    </source>
</evidence>
<evidence type="ECO:0000313" key="4">
    <source>
        <dbReference type="Proteomes" id="UP000241074"/>
    </source>
</evidence>
<organism evidence="3 4">
    <name type="scientific">Ahniella affigens</name>
    <dbReference type="NCBI Taxonomy" id="2021234"/>
    <lineage>
        <taxon>Bacteria</taxon>
        <taxon>Pseudomonadati</taxon>
        <taxon>Pseudomonadota</taxon>
        <taxon>Gammaproteobacteria</taxon>
        <taxon>Lysobacterales</taxon>
        <taxon>Rhodanobacteraceae</taxon>
        <taxon>Ahniella</taxon>
    </lineage>
</organism>
<proteinExistence type="predicted"/>
<dbReference type="AlphaFoldDB" id="A0A2P1PUK9"/>
<keyword evidence="1" id="KW-0732">Signal</keyword>
<dbReference type="Proteomes" id="UP000241074">
    <property type="component" value="Chromosome"/>
</dbReference>
<dbReference type="EMBL" id="CP027860">
    <property type="protein sequence ID" value="AVP98524.1"/>
    <property type="molecule type" value="Genomic_DNA"/>
</dbReference>
<accession>A0A2P1PUK9</accession>
<feature type="chain" id="PRO_5015123496" description="DUF5666 domain-containing protein" evidence="1">
    <location>
        <begin position="22"/>
        <end position="485"/>
    </location>
</feature>
<keyword evidence="4" id="KW-1185">Reference proteome</keyword>
<dbReference type="InterPro" id="IPR043724">
    <property type="entry name" value="DUF5666"/>
</dbReference>
<sequence>MRGMKHYFSAGLMCLSFGGSAQSLDLVISGEPVTLPLDTPIILDDQPATLNDLRYHRDGLHARWHANAAMEGLATPIFSYTLIGLVTQSSPLAVLGQPLTITADTNLLGVGPSLTLPLGTPVVVSGLVDANGSVLASLVERRGALPPRFLLTGPVTAIGAPASLVQVGAQWVDLAGLAVADCVAAAPQVGEFLEIRATGTASLPPGATLGGVTDARCVDLVPVGTPAATGFLEGLVTEVTSATQFLMGDLTINILPETTFALGSIEDLDPGVGVILHGSYVDATHFDAADIEFVYQVVRFEGPVAPAAVLPGTQITVLGIPVRWSAQVRDRDDILAQGLTQSRQVQVRGYVDRQNRAFATLVRDRGNPDASDVAVRGPVQAITPPRVTIQGLQVDTTGATFADEFGAPLTAEQFFAGVQVGQMVDASAAVYNAAQQSLLAGAIVWIDAPAVRRPRATTGTAPADITAGTARQYAFIEPMYANDFE</sequence>